<protein>
    <recommendedName>
        <fullName evidence="3">ADAMTS/ADAMTS-like Spacer 1 domain-containing protein</fullName>
    </recommendedName>
</protein>
<gene>
    <name evidence="4" type="ORF">BSL78_29894</name>
</gene>
<dbReference type="PANTHER" id="PTHR13723:SF311">
    <property type="entry name" value="ADAM CYSTEINE-RICH DOMAIN-CONTAINING PROTEIN"/>
    <property type="match status" value="1"/>
</dbReference>
<dbReference type="InterPro" id="IPR010294">
    <property type="entry name" value="ADAMTS_spacer1"/>
</dbReference>
<dbReference type="PANTHER" id="PTHR13723">
    <property type="entry name" value="ADAMTS A DISINTEGRIN AND METALLOPROTEASE WITH THROMBOSPONDIN MOTIFS PROTEASE"/>
    <property type="match status" value="1"/>
</dbReference>
<dbReference type="GO" id="GO:0030198">
    <property type="term" value="P:extracellular matrix organization"/>
    <property type="evidence" value="ECO:0007669"/>
    <property type="project" value="TreeGrafter"/>
</dbReference>
<reference evidence="4 5" key="1">
    <citation type="journal article" date="2017" name="PLoS Biol.">
        <title>The sea cucumber genome provides insights into morphological evolution and visceral regeneration.</title>
        <authorList>
            <person name="Zhang X."/>
            <person name="Sun L."/>
            <person name="Yuan J."/>
            <person name="Sun Y."/>
            <person name="Gao Y."/>
            <person name="Zhang L."/>
            <person name="Li S."/>
            <person name="Dai H."/>
            <person name="Hamel J.F."/>
            <person name="Liu C."/>
            <person name="Yu Y."/>
            <person name="Liu S."/>
            <person name="Lin W."/>
            <person name="Guo K."/>
            <person name="Jin S."/>
            <person name="Xu P."/>
            <person name="Storey K.B."/>
            <person name="Huan P."/>
            <person name="Zhang T."/>
            <person name="Zhou Y."/>
            <person name="Zhang J."/>
            <person name="Lin C."/>
            <person name="Li X."/>
            <person name="Xing L."/>
            <person name="Huo D."/>
            <person name="Sun M."/>
            <person name="Wang L."/>
            <person name="Mercier A."/>
            <person name="Li F."/>
            <person name="Yang H."/>
            <person name="Xiang J."/>
        </authorList>
    </citation>
    <scope>NUCLEOTIDE SEQUENCE [LARGE SCALE GENOMIC DNA]</scope>
    <source>
        <strain evidence="4">Shaxun</strain>
        <tissue evidence="4">Muscle</tissue>
    </source>
</reference>
<dbReference type="GO" id="GO:0006508">
    <property type="term" value="P:proteolysis"/>
    <property type="evidence" value="ECO:0007669"/>
    <property type="project" value="TreeGrafter"/>
</dbReference>
<dbReference type="Gene3D" id="2.20.100.10">
    <property type="entry name" value="Thrombospondin type-1 (TSP1) repeat"/>
    <property type="match status" value="2"/>
</dbReference>
<dbReference type="Proteomes" id="UP000230750">
    <property type="component" value="Unassembled WGS sequence"/>
</dbReference>
<sequence>MFLPRMFMMHCRFGCDGLQGSNQVFDVCRVCNGDGTSCQRQSSTFAAGVSGIFNFVVEIPTGATSIRITNNNLLRGDHIAITSTSGVKFRGNGPNPDASQRAFVGNFVIVHEVVTNVMETFRSPGPIPEPLTIEVFLTSSLATPIEFEYYDSPTAILSWVVGEWSTCSATCDGTETRLVTCISATNGVQSIVADSACESTIGPKPDTIRACNAGLCAQWIAAPFGQCSTKCGKGKQQRSVECRVGSQAVNDNECDPLSMPHKTQVCISIKCLLDADCKPIENPFVRRGAI</sequence>
<feature type="domain" description="ADAMTS/ADAMTS-like Spacer 1" evidence="3">
    <location>
        <begin position="42"/>
        <end position="150"/>
    </location>
</feature>
<dbReference type="SMART" id="SM00209">
    <property type="entry name" value="TSP1"/>
    <property type="match status" value="2"/>
</dbReference>
<dbReference type="PROSITE" id="PS50092">
    <property type="entry name" value="TSP1"/>
    <property type="match status" value="2"/>
</dbReference>
<evidence type="ECO:0000259" key="3">
    <source>
        <dbReference type="Pfam" id="PF05986"/>
    </source>
</evidence>
<evidence type="ECO:0000256" key="1">
    <source>
        <dbReference type="ARBA" id="ARBA00004613"/>
    </source>
</evidence>
<dbReference type="InterPro" id="IPR036383">
    <property type="entry name" value="TSP1_rpt_sf"/>
</dbReference>
<dbReference type="OrthoDB" id="412680at2759"/>
<dbReference type="InterPro" id="IPR000884">
    <property type="entry name" value="TSP1_rpt"/>
</dbReference>
<accession>A0A2G8JC24</accession>
<evidence type="ECO:0000313" key="5">
    <source>
        <dbReference type="Proteomes" id="UP000230750"/>
    </source>
</evidence>
<dbReference type="GO" id="GO:0031012">
    <property type="term" value="C:extracellular matrix"/>
    <property type="evidence" value="ECO:0007669"/>
    <property type="project" value="TreeGrafter"/>
</dbReference>
<keyword evidence="2" id="KW-0964">Secreted</keyword>
<proteinExistence type="predicted"/>
<dbReference type="AlphaFoldDB" id="A0A2G8JC24"/>
<dbReference type="Pfam" id="PF05986">
    <property type="entry name" value="ADAMTS_spacer1"/>
    <property type="match status" value="1"/>
</dbReference>
<dbReference type="GO" id="GO:0004222">
    <property type="term" value="F:metalloendopeptidase activity"/>
    <property type="evidence" value="ECO:0007669"/>
    <property type="project" value="TreeGrafter"/>
</dbReference>
<dbReference type="Pfam" id="PF19030">
    <property type="entry name" value="TSP1_ADAMTS"/>
    <property type="match status" value="2"/>
</dbReference>
<dbReference type="STRING" id="307972.A0A2G8JC24"/>
<comment type="subcellular location">
    <subcellularLocation>
        <location evidence="1">Secreted</location>
    </subcellularLocation>
</comment>
<dbReference type="EMBL" id="MRZV01002639">
    <property type="protein sequence ID" value="PIK33295.1"/>
    <property type="molecule type" value="Genomic_DNA"/>
</dbReference>
<keyword evidence="5" id="KW-1185">Reference proteome</keyword>
<dbReference type="InterPro" id="IPR050439">
    <property type="entry name" value="ADAMTS_ADAMTS-like"/>
</dbReference>
<dbReference type="SUPFAM" id="SSF82895">
    <property type="entry name" value="TSP-1 type 1 repeat"/>
    <property type="match status" value="2"/>
</dbReference>
<dbReference type="Gene3D" id="2.60.120.830">
    <property type="match status" value="1"/>
</dbReference>
<evidence type="ECO:0000313" key="4">
    <source>
        <dbReference type="EMBL" id="PIK33295.1"/>
    </source>
</evidence>
<organism evidence="4 5">
    <name type="scientific">Stichopus japonicus</name>
    <name type="common">Sea cucumber</name>
    <dbReference type="NCBI Taxonomy" id="307972"/>
    <lineage>
        <taxon>Eukaryota</taxon>
        <taxon>Metazoa</taxon>
        <taxon>Echinodermata</taxon>
        <taxon>Eleutherozoa</taxon>
        <taxon>Echinozoa</taxon>
        <taxon>Holothuroidea</taxon>
        <taxon>Aspidochirotacea</taxon>
        <taxon>Aspidochirotida</taxon>
        <taxon>Stichopodidae</taxon>
        <taxon>Apostichopus</taxon>
    </lineage>
</organism>
<evidence type="ECO:0000256" key="2">
    <source>
        <dbReference type="ARBA" id="ARBA00022525"/>
    </source>
</evidence>
<comment type="caution">
    <text evidence="4">The sequence shown here is derived from an EMBL/GenBank/DDBJ whole genome shotgun (WGS) entry which is preliminary data.</text>
</comment>
<name>A0A2G8JC24_STIJA</name>
<dbReference type="GO" id="GO:0005576">
    <property type="term" value="C:extracellular region"/>
    <property type="evidence" value="ECO:0007669"/>
    <property type="project" value="UniProtKB-SubCell"/>
</dbReference>